<dbReference type="GO" id="GO:0005829">
    <property type="term" value="C:cytosol"/>
    <property type="evidence" value="ECO:0007669"/>
    <property type="project" value="TreeGrafter"/>
</dbReference>
<dbReference type="PANTHER" id="PTHR36928">
    <property type="entry name" value="PHOSPHATASE YCDX-RELATED"/>
    <property type="match status" value="1"/>
</dbReference>
<name>A0A1W1VHA7_DESTI</name>
<dbReference type="Gene3D" id="1.10.150.20">
    <property type="entry name" value="5' to 3' exonuclease, C-terminal subdomain"/>
    <property type="match status" value="1"/>
</dbReference>
<dbReference type="GO" id="GO:0006281">
    <property type="term" value="P:DNA repair"/>
    <property type="evidence" value="ECO:0007669"/>
    <property type="project" value="InterPro"/>
</dbReference>
<evidence type="ECO:0000256" key="1">
    <source>
        <dbReference type="ARBA" id="ARBA00001946"/>
    </source>
</evidence>
<dbReference type="CDD" id="cd00141">
    <property type="entry name" value="NT_POLXc"/>
    <property type="match status" value="1"/>
</dbReference>
<dbReference type="SMART" id="SM00481">
    <property type="entry name" value="POLIIIAc"/>
    <property type="match status" value="1"/>
</dbReference>
<dbReference type="InterPro" id="IPR047967">
    <property type="entry name" value="PolX_PHP"/>
</dbReference>
<dbReference type="FunFam" id="3.20.20.140:FF:000047">
    <property type="entry name" value="PHP domain-containing protein"/>
    <property type="match status" value="1"/>
</dbReference>
<dbReference type="Pfam" id="PF14791">
    <property type="entry name" value="DNA_pol_B_thumb"/>
    <property type="match status" value="1"/>
</dbReference>
<dbReference type="CDD" id="cd07436">
    <property type="entry name" value="PHP_PolX"/>
    <property type="match status" value="1"/>
</dbReference>
<feature type="domain" description="Helix-hairpin-helix DNA-binding motif class 1" evidence="9">
    <location>
        <begin position="51"/>
        <end position="70"/>
    </location>
</feature>
<accession>A0A1W1VHA7</accession>
<dbReference type="GO" id="GO:0003887">
    <property type="term" value="F:DNA-directed DNA polymerase activity"/>
    <property type="evidence" value="ECO:0007669"/>
    <property type="project" value="UniProtKB-KW"/>
</dbReference>
<dbReference type="SMART" id="SM00483">
    <property type="entry name" value="POLXc"/>
    <property type="match status" value="1"/>
</dbReference>
<keyword evidence="13" id="KW-1185">Reference proteome</keyword>
<dbReference type="GO" id="GO:0003677">
    <property type="term" value="F:DNA binding"/>
    <property type="evidence" value="ECO:0007669"/>
    <property type="project" value="InterPro"/>
</dbReference>
<evidence type="ECO:0000256" key="6">
    <source>
        <dbReference type="ARBA" id="ARBA00022705"/>
    </source>
</evidence>
<comment type="catalytic activity">
    <reaction evidence="8">
        <text>DNA(n) + a 2'-deoxyribonucleoside 5'-triphosphate = DNA(n+1) + diphosphate</text>
        <dbReference type="Rhea" id="RHEA:22508"/>
        <dbReference type="Rhea" id="RHEA-COMP:17339"/>
        <dbReference type="Rhea" id="RHEA-COMP:17340"/>
        <dbReference type="ChEBI" id="CHEBI:33019"/>
        <dbReference type="ChEBI" id="CHEBI:61560"/>
        <dbReference type="ChEBI" id="CHEBI:173112"/>
        <dbReference type="EC" id="2.7.7.7"/>
    </reaction>
</comment>
<dbReference type="SMART" id="SM00278">
    <property type="entry name" value="HhH1"/>
    <property type="match status" value="3"/>
</dbReference>
<gene>
    <name evidence="12" type="ORF">SAMN00017405_2096</name>
</gene>
<keyword evidence="4" id="KW-0808">Transferase</keyword>
<organism evidence="12 13">
    <name type="scientific">Desulfonispora thiosulfatigenes DSM 11270</name>
    <dbReference type="NCBI Taxonomy" id="656914"/>
    <lineage>
        <taxon>Bacteria</taxon>
        <taxon>Bacillati</taxon>
        <taxon>Bacillota</taxon>
        <taxon>Clostridia</taxon>
        <taxon>Eubacteriales</taxon>
        <taxon>Peptococcaceae</taxon>
        <taxon>Desulfonispora</taxon>
    </lineage>
</organism>
<dbReference type="Pfam" id="PF14716">
    <property type="entry name" value="HHH_8"/>
    <property type="match status" value="1"/>
</dbReference>
<feature type="domain" description="Helix-hairpin-helix DNA-binding motif class 1" evidence="9">
    <location>
        <begin position="126"/>
        <end position="145"/>
    </location>
</feature>
<dbReference type="PANTHER" id="PTHR36928:SF1">
    <property type="entry name" value="PHOSPHATASE YCDX-RELATED"/>
    <property type="match status" value="1"/>
</dbReference>
<keyword evidence="5" id="KW-0548">Nucleotidyltransferase</keyword>
<dbReference type="InterPro" id="IPR037160">
    <property type="entry name" value="DNA_Pol_thumb_sf"/>
</dbReference>
<dbReference type="PIRSF" id="PIRSF005047">
    <property type="entry name" value="UCP005047_YshC"/>
    <property type="match status" value="1"/>
</dbReference>
<dbReference type="SUPFAM" id="SSF47781">
    <property type="entry name" value="RuvA domain 2-like"/>
    <property type="match status" value="1"/>
</dbReference>
<dbReference type="AlphaFoldDB" id="A0A1W1VHA7"/>
<dbReference type="RefSeq" id="WP_084053709.1">
    <property type="nucleotide sequence ID" value="NZ_FWWT01000021.1"/>
</dbReference>
<evidence type="ECO:0000259" key="9">
    <source>
        <dbReference type="SMART" id="SM00278"/>
    </source>
</evidence>
<evidence type="ECO:0000259" key="11">
    <source>
        <dbReference type="SMART" id="SM00483"/>
    </source>
</evidence>
<dbReference type="Proteomes" id="UP000192731">
    <property type="component" value="Unassembled WGS sequence"/>
</dbReference>
<keyword evidence="3" id="KW-0237">DNA synthesis</keyword>
<dbReference type="GO" id="GO:0042578">
    <property type="term" value="F:phosphoric ester hydrolase activity"/>
    <property type="evidence" value="ECO:0007669"/>
    <property type="project" value="TreeGrafter"/>
</dbReference>
<dbReference type="EMBL" id="FWWT01000021">
    <property type="protein sequence ID" value="SMB92767.1"/>
    <property type="molecule type" value="Genomic_DNA"/>
</dbReference>
<evidence type="ECO:0000256" key="3">
    <source>
        <dbReference type="ARBA" id="ARBA00022634"/>
    </source>
</evidence>
<dbReference type="InterPro" id="IPR050243">
    <property type="entry name" value="PHP_phosphatase"/>
</dbReference>
<dbReference type="InterPro" id="IPR010994">
    <property type="entry name" value="RuvA_2-like"/>
</dbReference>
<dbReference type="InterPro" id="IPR027421">
    <property type="entry name" value="DNA_pol_lamdba_lyase_dom_sf"/>
</dbReference>
<evidence type="ECO:0000256" key="2">
    <source>
        <dbReference type="ARBA" id="ARBA00012417"/>
    </source>
</evidence>
<dbReference type="Gene3D" id="3.20.20.140">
    <property type="entry name" value="Metal-dependent hydrolases"/>
    <property type="match status" value="1"/>
</dbReference>
<dbReference type="NCBIfam" id="NF006375">
    <property type="entry name" value="PRK08609.1"/>
    <property type="match status" value="1"/>
</dbReference>
<reference evidence="12 13" key="1">
    <citation type="submission" date="2017-04" db="EMBL/GenBank/DDBJ databases">
        <authorList>
            <person name="Afonso C.L."/>
            <person name="Miller P.J."/>
            <person name="Scott M.A."/>
            <person name="Spackman E."/>
            <person name="Goraichik I."/>
            <person name="Dimitrov K.M."/>
            <person name="Suarez D.L."/>
            <person name="Swayne D.E."/>
        </authorList>
    </citation>
    <scope>NUCLEOTIDE SEQUENCE [LARGE SCALE GENOMIC DNA]</scope>
    <source>
        <strain evidence="12 13">DSM 11270</strain>
    </source>
</reference>
<dbReference type="Pfam" id="PF02811">
    <property type="entry name" value="PHP"/>
    <property type="match status" value="1"/>
</dbReference>
<dbReference type="EC" id="2.7.7.7" evidence="2"/>
<comment type="cofactor">
    <cofactor evidence="1">
        <name>Mg(2+)</name>
        <dbReference type="ChEBI" id="CHEBI:18420"/>
    </cofactor>
</comment>
<dbReference type="SUPFAM" id="SSF47802">
    <property type="entry name" value="DNA polymerase beta, N-terminal domain-like"/>
    <property type="match status" value="1"/>
</dbReference>
<feature type="domain" description="Polymerase/histidinol phosphatase N-terminal" evidence="10">
    <location>
        <begin position="337"/>
        <end position="416"/>
    </location>
</feature>
<dbReference type="Gene3D" id="3.30.460.10">
    <property type="entry name" value="Beta Polymerase, domain 2"/>
    <property type="match status" value="1"/>
</dbReference>
<keyword evidence="6" id="KW-0235">DNA replication</keyword>
<dbReference type="InterPro" id="IPR003583">
    <property type="entry name" value="Hlx-hairpin-Hlx_DNA-bd_motif"/>
</dbReference>
<feature type="domain" description="Helix-hairpin-helix DNA-binding motif class 1" evidence="9">
    <location>
        <begin position="91"/>
        <end position="110"/>
    </location>
</feature>
<dbReference type="SUPFAM" id="SSF81301">
    <property type="entry name" value="Nucleotidyltransferase"/>
    <property type="match status" value="1"/>
</dbReference>
<evidence type="ECO:0000256" key="5">
    <source>
        <dbReference type="ARBA" id="ARBA00022695"/>
    </source>
</evidence>
<sequence>MDKRMIITIFTEMATYLELKGENQFKVRAYQNGARIIDNLEKDLRKLVESGEITKIPGIGKTLTGNIIELITTGDLAEYHEIKKDIPSGLLEIIKIPGLGPKKAYRLHQSLGIENLAELEYACLENRLTVVKGFGEKSQKNILQGIEQLKKHRGKFHYIEAIVEAQKIVDELKIAPDIKQISIAGSLRRGKEIIKDIDIVASSDNPTSVMDYFTSLPQVDNIIAKGVTKTSITLKSGINVDLRVVKDEEYIFALHHFTGSKEHNTALRHLAKKSDIKINEYGFFTAETKVEIKTEEEFFSYLGLEYIPPELRENTGEIEKAREDNLPKLVTNTDIQGIFHVHSKYSDGNDSLYDLAEAAKNSGYKYLGISDHSQTAVYANGLKVDEIYKQHEEIQKLNEKFTDFFIFHGIESDILPDGSLDYPDEILRIFDFVIGSIHSGLNMTQEKATERILKAMDNPYFTMLGHPTGRILLGRPGYELDLEKIFQKAKEKKIIIELNANPHRLDLDWRHLKNAKSKNVLISINPDAHRKEDLDQTYLGVKVARKGWLEKKDVFNSWSLDEIKKYFASKKINGH</sequence>
<dbReference type="InterPro" id="IPR016195">
    <property type="entry name" value="Pol/histidinol_Pase-like"/>
</dbReference>
<evidence type="ECO:0000259" key="10">
    <source>
        <dbReference type="SMART" id="SM00481"/>
    </source>
</evidence>
<evidence type="ECO:0000256" key="8">
    <source>
        <dbReference type="ARBA" id="ARBA00049244"/>
    </source>
</evidence>
<dbReference type="OrthoDB" id="9808747at2"/>
<dbReference type="Pfam" id="PF14520">
    <property type="entry name" value="HHH_5"/>
    <property type="match status" value="1"/>
</dbReference>
<evidence type="ECO:0000256" key="4">
    <source>
        <dbReference type="ARBA" id="ARBA00022679"/>
    </source>
</evidence>
<dbReference type="InterPro" id="IPR010996">
    <property type="entry name" value="HHH_MUS81"/>
</dbReference>
<evidence type="ECO:0000256" key="7">
    <source>
        <dbReference type="ARBA" id="ARBA00022932"/>
    </source>
</evidence>
<dbReference type="InterPro" id="IPR029398">
    <property type="entry name" value="PolB_thumb"/>
</dbReference>
<feature type="domain" description="DNA-directed DNA polymerase X" evidence="11">
    <location>
        <begin position="1"/>
        <end position="313"/>
    </location>
</feature>
<dbReference type="InterPro" id="IPR004013">
    <property type="entry name" value="PHP_dom"/>
</dbReference>
<evidence type="ECO:0000313" key="13">
    <source>
        <dbReference type="Proteomes" id="UP000192731"/>
    </source>
</evidence>
<dbReference type="InterPro" id="IPR003141">
    <property type="entry name" value="Pol/His_phosphatase_N"/>
</dbReference>
<proteinExistence type="predicted"/>
<dbReference type="InterPro" id="IPR002054">
    <property type="entry name" value="DNA-dir_DNA_pol_X"/>
</dbReference>
<dbReference type="InterPro" id="IPR043519">
    <property type="entry name" value="NT_sf"/>
</dbReference>
<dbReference type="Gene3D" id="3.30.210.10">
    <property type="entry name" value="DNA polymerase, thumb domain"/>
    <property type="match status" value="1"/>
</dbReference>
<evidence type="ECO:0000313" key="12">
    <source>
        <dbReference type="EMBL" id="SMB92767.1"/>
    </source>
</evidence>
<keyword evidence="7" id="KW-0239">DNA-directed DNA polymerase</keyword>
<dbReference type="SUPFAM" id="SSF89550">
    <property type="entry name" value="PHP domain-like"/>
    <property type="match status" value="1"/>
</dbReference>
<dbReference type="Gene3D" id="1.10.150.110">
    <property type="entry name" value="DNA polymerase beta, N-terminal domain-like"/>
    <property type="match status" value="1"/>
</dbReference>
<dbReference type="GO" id="GO:0008270">
    <property type="term" value="F:zinc ion binding"/>
    <property type="evidence" value="ECO:0007669"/>
    <property type="project" value="TreeGrafter"/>
</dbReference>
<protein>
    <recommendedName>
        <fullName evidence="2">DNA-directed DNA polymerase</fullName>
        <ecNumber evidence="2">2.7.7.7</ecNumber>
    </recommendedName>
</protein>
<dbReference type="STRING" id="656914.SAMN00017405_2096"/>
<dbReference type="InterPro" id="IPR022311">
    <property type="entry name" value="PolX-like"/>
</dbReference>